<evidence type="ECO:0000256" key="4">
    <source>
        <dbReference type="ARBA" id="ARBA00022475"/>
    </source>
</evidence>
<comment type="similarity">
    <text evidence="2 8">Belongs to the CorA metal ion transporter (MIT) (TC 1.A.35) family.</text>
</comment>
<dbReference type="Pfam" id="PF01544">
    <property type="entry name" value="CorA"/>
    <property type="match status" value="1"/>
</dbReference>
<gene>
    <name evidence="8 9" type="primary">corA</name>
    <name evidence="9" type="ORF">PZA18_02090</name>
</gene>
<accession>A0ABT7DRY7</accession>
<dbReference type="PANTHER" id="PTHR46494">
    <property type="entry name" value="CORA FAMILY METAL ION TRANSPORTER (EUROFUNG)"/>
    <property type="match status" value="1"/>
</dbReference>
<evidence type="ECO:0000256" key="6">
    <source>
        <dbReference type="ARBA" id="ARBA00022989"/>
    </source>
</evidence>
<keyword evidence="4 8" id="KW-1003">Cell membrane</keyword>
<sequence length="359" mass="41456">MSRNKHRLVGHNSKKAGLPPGSLVHVGEIKTSEPLATLIEYGHDGYRETCFTSLEQGRGFQPQHPNLWLNIHGLHNIPLLEEVGRRFGLHPLVLEDILNTGQRPKVDVYDGYSYIVARLIHFDNDRRCLSSEQISIVLGRNFVLTFQEKPTGTFTELRERLKVGGTQVASSGPDYLVYSLLDKVIDRYFKVVEDIGEEIELLEDEVSVKAQTSVLTRIHSLRQEMLGLKRALWPMREVLNTLQRDEPDLFSKETQLYLRDVYDHTIHLIESLETLRDLIAGLLDIFMSAQGHRLNLEMRFLTVITTIFMPLTLISSIYGMNFEFMPELHWRWGYFGVLALMAFLAAAMGIFFWRKKWLR</sequence>
<comment type="subcellular location">
    <subcellularLocation>
        <location evidence="1">Cell membrane</location>
        <topology evidence="1">Multi-pass membrane protein</topology>
    </subcellularLocation>
    <subcellularLocation>
        <location evidence="8">Membrane</location>
        <topology evidence="8">Multi-pass membrane protein</topology>
    </subcellularLocation>
</comment>
<keyword evidence="3 8" id="KW-0813">Transport</keyword>
<evidence type="ECO:0000256" key="8">
    <source>
        <dbReference type="RuleBase" id="RU362010"/>
    </source>
</evidence>
<dbReference type="EMBL" id="JARRAF010000002">
    <property type="protein sequence ID" value="MDK2122835.1"/>
    <property type="molecule type" value="Genomic_DNA"/>
</dbReference>
<organism evidence="9 10">
    <name type="scientific">Parachitinimonas caeni</name>
    <dbReference type="NCBI Taxonomy" id="3031301"/>
    <lineage>
        <taxon>Bacteria</taxon>
        <taxon>Pseudomonadati</taxon>
        <taxon>Pseudomonadota</taxon>
        <taxon>Betaproteobacteria</taxon>
        <taxon>Neisseriales</taxon>
        <taxon>Chitinibacteraceae</taxon>
        <taxon>Parachitinimonas</taxon>
    </lineage>
</organism>
<evidence type="ECO:0000256" key="2">
    <source>
        <dbReference type="ARBA" id="ARBA00009765"/>
    </source>
</evidence>
<dbReference type="InterPro" id="IPR045861">
    <property type="entry name" value="CorA_cytoplasmic_dom"/>
</dbReference>
<dbReference type="Gene3D" id="1.20.58.340">
    <property type="entry name" value="Magnesium transport protein CorA, transmembrane region"/>
    <property type="match status" value="2"/>
</dbReference>
<name>A0ABT7DRY7_9NEIS</name>
<dbReference type="InterPro" id="IPR004488">
    <property type="entry name" value="Mg/Co-transport_prot_CorA"/>
</dbReference>
<proteinExistence type="inferred from homology"/>
<dbReference type="CDD" id="cd12828">
    <property type="entry name" value="TmCorA-like_1"/>
    <property type="match status" value="1"/>
</dbReference>
<comment type="function">
    <text evidence="8">Mediates influx of magnesium ions.</text>
</comment>
<comment type="caution">
    <text evidence="9">The sequence shown here is derived from an EMBL/GenBank/DDBJ whole genome shotgun (WGS) entry which is preliminary data.</text>
</comment>
<keyword evidence="8" id="KW-0406">Ion transport</keyword>
<dbReference type="Gene3D" id="3.30.460.20">
    <property type="entry name" value="CorA soluble domain-like"/>
    <property type="match status" value="1"/>
</dbReference>
<keyword evidence="10" id="KW-1185">Reference proteome</keyword>
<evidence type="ECO:0000256" key="1">
    <source>
        <dbReference type="ARBA" id="ARBA00004651"/>
    </source>
</evidence>
<dbReference type="RefSeq" id="WP_284099123.1">
    <property type="nucleotide sequence ID" value="NZ_JARRAF010000002.1"/>
</dbReference>
<protein>
    <recommendedName>
        <fullName evidence="8">Magnesium transport protein CorA</fullName>
    </recommendedName>
</protein>
<dbReference type="PANTHER" id="PTHR46494:SF1">
    <property type="entry name" value="CORA FAMILY METAL ION TRANSPORTER (EUROFUNG)"/>
    <property type="match status" value="1"/>
</dbReference>
<dbReference type="InterPro" id="IPR002523">
    <property type="entry name" value="MgTranspt_CorA/ZnTranspt_ZntB"/>
</dbReference>
<dbReference type="NCBIfam" id="TIGR00383">
    <property type="entry name" value="corA"/>
    <property type="match status" value="1"/>
</dbReference>
<keyword evidence="7 8" id="KW-0472">Membrane</keyword>
<feature type="transmembrane region" description="Helical" evidence="8">
    <location>
        <begin position="332"/>
        <end position="353"/>
    </location>
</feature>
<evidence type="ECO:0000313" key="10">
    <source>
        <dbReference type="Proteomes" id="UP001172778"/>
    </source>
</evidence>
<evidence type="ECO:0000256" key="3">
    <source>
        <dbReference type="ARBA" id="ARBA00022448"/>
    </source>
</evidence>
<evidence type="ECO:0000256" key="5">
    <source>
        <dbReference type="ARBA" id="ARBA00022692"/>
    </source>
</evidence>
<evidence type="ECO:0000313" key="9">
    <source>
        <dbReference type="EMBL" id="MDK2122835.1"/>
    </source>
</evidence>
<feature type="transmembrane region" description="Helical" evidence="8">
    <location>
        <begin position="300"/>
        <end position="320"/>
    </location>
</feature>
<evidence type="ECO:0000256" key="7">
    <source>
        <dbReference type="ARBA" id="ARBA00023136"/>
    </source>
</evidence>
<keyword evidence="6 8" id="KW-1133">Transmembrane helix</keyword>
<keyword evidence="8" id="KW-0460">Magnesium</keyword>
<reference evidence="9" key="1">
    <citation type="submission" date="2023-03" db="EMBL/GenBank/DDBJ databases">
        <title>Chitinimonas shenzhenensis gen. nov., sp. nov., a novel member of family Burkholderiaceae isolated from activated sludge collected in Shen Zhen, China.</title>
        <authorList>
            <person name="Wang X."/>
        </authorList>
    </citation>
    <scope>NUCLEOTIDE SEQUENCE</scope>
    <source>
        <strain evidence="9">DQS-5</strain>
    </source>
</reference>
<dbReference type="SUPFAM" id="SSF144083">
    <property type="entry name" value="Magnesium transport protein CorA, transmembrane region"/>
    <property type="match status" value="1"/>
</dbReference>
<keyword evidence="5 8" id="KW-0812">Transmembrane</keyword>
<dbReference type="SUPFAM" id="SSF143865">
    <property type="entry name" value="CorA soluble domain-like"/>
    <property type="match status" value="1"/>
</dbReference>
<dbReference type="InterPro" id="IPR045863">
    <property type="entry name" value="CorA_TM1_TM2"/>
</dbReference>
<dbReference type="Proteomes" id="UP001172778">
    <property type="component" value="Unassembled WGS sequence"/>
</dbReference>